<evidence type="ECO:0000313" key="1">
    <source>
        <dbReference type="EMBL" id="LAA86555.1"/>
    </source>
</evidence>
<organism evidence="1">
    <name type="scientific">Micrurus lemniscatus lemniscatus</name>
    <dbReference type="NCBI Taxonomy" id="129467"/>
    <lineage>
        <taxon>Eukaryota</taxon>
        <taxon>Metazoa</taxon>
        <taxon>Chordata</taxon>
        <taxon>Craniata</taxon>
        <taxon>Vertebrata</taxon>
        <taxon>Euteleostomi</taxon>
        <taxon>Lepidosauria</taxon>
        <taxon>Squamata</taxon>
        <taxon>Bifurcata</taxon>
        <taxon>Unidentata</taxon>
        <taxon>Episquamata</taxon>
        <taxon>Toxicofera</taxon>
        <taxon>Serpentes</taxon>
        <taxon>Colubroidea</taxon>
        <taxon>Elapidae</taxon>
        <taxon>Elapinae</taxon>
        <taxon>Micrurus</taxon>
    </lineage>
</organism>
<reference evidence="1" key="1">
    <citation type="submission" date="2017-07" db="EMBL/GenBank/DDBJ databases">
        <authorList>
            <person name="Mikheyev A."/>
            <person name="Grau M."/>
        </authorList>
    </citation>
    <scope>NUCLEOTIDE SEQUENCE</scope>
    <source>
        <tissue evidence="1">Venom_gland</tissue>
    </source>
</reference>
<name>A0A2D4IQL6_MICLE</name>
<proteinExistence type="predicted"/>
<protein>
    <recommendedName>
        <fullName evidence="2">Reverse transcriptase zinc-binding domain-containing protein</fullName>
    </recommendedName>
</protein>
<dbReference type="EMBL" id="IACK01117609">
    <property type="protein sequence ID" value="LAA86555.1"/>
    <property type="molecule type" value="Transcribed_RNA"/>
</dbReference>
<dbReference type="AlphaFoldDB" id="A0A2D4IQL6"/>
<sequence length="118" mass="14784">MYSNRKPECWKCKQKDETFFHMWWQCPKARKYWAKIQRWLQEITEYQLELKPELFLLGRIKGKFSKQIQYIILHMITAARIVFAQSWKLENIPSEEMESEYYAVWDKWYKWIAHRNKD</sequence>
<accession>A0A2D4IQL6</accession>
<evidence type="ECO:0008006" key="2">
    <source>
        <dbReference type="Google" id="ProtNLM"/>
    </source>
</evidence>
<reference evidence="1" key="2">
    <citation type="submission" date="2017-11" db="EMBL/GenBank/DDBJ databases">
        <title>Coralsnake Venomics: Analyses of Venom Gland Transcriptomes and Proteomes of Six Brazilian Taxa.</title>
        <authorList>
            <person name="Aird S.D."/>
            <person name="Jorge da Silva N."/>
            <person name="Qiu L."/>
            <person name="Villar-Briones A."/>
            <person name="Aparecida-Saddi V."/>
            <person name="Campos-Telles M.P."/>
            <person name="Grau M."/>
            <person name="Mikheyev A.S."/>
        </authorList>
    </citation>
    <scope>NUCLEOTIDE SEQUENCE</scope>
    <source>
        <tissue evidence="1">Venom_gland</tissue>
    </source>
</reference>